<dbReference type="InterPro" id="IPR013083">
    <property type="entry name" value="Znf_RING/FYVE/PHD"/>
</dbReference>
<name>A0AAD7Y3E3_9FUNG</name>
<dbReference type="Proteomes" id="UP001234581">
    <property type="component" value="Unassembled WGS sequence"/>
</dbReference>
<dbReference type="Pfam" id="PF05495">
    <property type="entry name" value="zf-CHY"/>
    <property type="match status" value="1"/>
</dbReference>
<reference evidence="9 10" key="1">
    <citation type="submission" date="2023-03" db="EMBL/GenBank/DDBJ databases">
        <title>Genome sequence of Lichtheimia ornata CBS 291.66.</title>
        <authorList>
            <person name="Mohabir J.T."/>
            <person name="Shea T.P."/>
            <person name="Kurbessoian T."/>
            <person name="Berby B."/>
            <person name="Fontaine J."/>
            <person name="Livny J."/>
            <person name="Gnirke A."/>
            <person name="Stajich J.E."/>
            <person name="Cuomo C.A."/>
        </authorList>
    </citation>
    <scope>NUCLEOTIDE SEQUENCE [LARGE SCALE GENOMIC DNA]</scope>
    <source>
        <strain evidence="9">CBS 291.66</strain>
    </source>
</reference>
<feature type="domain" description="CTCHY-type" evidence="8">
    <location>
        <begin position="161"/>
        <end position="225"/>
    </location>
</feature>
<dbReference type="InterPro" id="IPR037275">
    <property type="entry name" value="Znf_CTCHY_sf"/>
</dbReference>
<dbReference type="EMBL" id="JARTCD010000003">
    <property type="protein sequence ID" value="KAJ8663069.1"/>
    <property type="molecule type" value="Genomic_DNA"/>
</dbReference>
<dbReference type="Gene3D" id="2.20.28.10">
    <property type="match status" value="1"/>
</dbReference>
<evidence type="ECO:0000256" key="2">
    <source>
        <dbReference type="ARBA" id="ARBA00022771"/>
    </source>
</evidence>
<dbReference type="GO" id="GO:0005634">
    <property type="term" value="C:nucleus"/>
    <property type="evidence" value="ECO:0007669"/>
    <property type="project" value="TreeGrafter"/>
</dbReference>
<evidence type="ECO:0000256" key="5">
    <source>
        <dbReference type="SAM" id="MobiDB-lite"/>
    </source>
</evidence>
<gene>
    <name evidence="9" type="ORF">O0I10_001246</name>
</gene>
<evidence type="ECO:0000259" key="7">
    <source>
        <dbReference type="PROSITE" id="PS51266"/>
    </source>
</evidence>
<dbReference type="SUPFAM" id="SSF161219">
    <property type="entry name" value="CHY zinc finger-like"/>
    <property type="match status" value="1"/>
</dbReference>
<dbReference type="SUPFAM" id="SSF161245">
    <property type="entry name" value="Zinc hairpin stack"/>
    <property type="match status" value="1"/>
</dbReference>
<dbReference type="PROSITE" id="PS51270">
    <property type="entry name" value="ZF_CTCHY"/>
    <property type="match status" value="1"/>
</dbReference>
<dbReference type="CDD" id="cd16464">
    <property type="entry name" value="RING-H2_Pirh2-like"/>
    <property type="match status" value="1"/>
</dbReference>
<evidence type="ECO:0000256" key="3">
    <source>
        <dbReference type="ARBA" id="ARBA00022833"/>
    </source>
</evidence>
<dbReference type="Pfam" id="PF14599">
    <property type="entry name" value="zinc_ribbon_6"/>
    <property type="match status" value="1"/>
</dbReference>
<dbReference type="GO" id="GO:0006511">
    <property type="term" value="P:ubiquitin-dependent protein catabolic process"/>
    <property type="evidence" value="ECO:0007669"/>
    <property type="project" value="TreeGrafter"/>
</dbReference>
<proteinExistence type="predicted"/>
<keyword evidence="2 4" id="KW-0863">Zinc-finger</keyword>
<feature type="compositionally biased region" description="Low complexity" evidence="5">
    <location>
        <begin position="15"/>
        <end position="35"/>
    </location>
</feature>
<feature type="domain" description="CHY-type" evidence="7">
    <location>
        <begin position="92"/>
        <end position="159"/>
    </location>
</feature>
<evidence type="ECO:0000313" key="9">
    <source>
        <dbReference type="EMBL" id="KAJ8663069.1"/>
    </source>
</evidence>
<dbReference type="SUPFAM" id="SSF57850">
    <property type="entry name" value="RING/U-box"/>
    <property type="match status" value="1"/>
</dbReference>
<dbReference type="Pfam" id="PF13639">
    <property type="entry name" value="zf-RING_2"/>
    <property type="match status" value="1"/>
</dbReference>
<dbReference type="Gene3D" id="3.30.40.10">
    <property type="entry name" value="Zinc/RING finger domain, C3HC4 (zinc finger)"/>
    <property type="match status" value="1"/>
</dbReference>
<dbReference type="GO" id="GO:0016567">
    <property type="term" value="P:protein ubiquitination"/>
    <property type="evidence" value="ECO:0007669"/>
    <property type="project" value="TreeGrafter"/>
</dbReference>
<dbReference type="GO" id="GO:0061630">
    <property type="term" value="F:ubiquitin protein ligase activity"/>
    <property type="evidence" value="ECO:0007669"/>
    <property type="project" value="TreeGrafter"/>
</dbReference>
<protein>
    <recommendedName>
        <fullName evidence="11">Zf-CHY-domain-containing protein</fullName>
    </recommendedName>
</protein>
<dbReference type="GO" id="GO:0008270">
    <property type="term" value="F:zinc ion binding"/>
    <property type="evidence" value="ECO:0007669"/>
    <property type="project" value="UniProtKB-KW"/>
</dbReference>
<evidence type="ECO:0000256" key="1">
    <source>
        <dbReference type="ARBA" id="ARBA00022723"/>
    </source>
</evidence>
<evidence type="ECO:0000259" key="8">
    <source>
        <dbReference type="PROSITE" id="PS51270"/>
    </source>
</evidence>
<comment type="caution">
    <text evidence="9">The sequence shown here is derived from an EMBL/GenBank/DDBJ whole genome shotgun (WGS) entry which is preliminary data.</text>
</comment>
<dbReference type="AlphaFoldDB" id="A0AAD7Y3E3"/>
<keyword evidence="3" id="KW-0862">Zinc</keyword>
<dbReference type="SMART" id="SM00184">
    <property type="entry name" value="RING"/>
    <property type="match status" value="1"/>
</dbReference>
<dbReference type="PROSITE" id="PS50089">
    <property type="entry name" value="ZF_RING_2"/>
    <property type="match status" value="1"/>
</dbReference>
<feature type="domain" description="RING-type" evidence="6">
    <location>
        <begin position="226"/>
        <end position="267"/>
    </location>
</feature>
<evidence type="ECO:0008006" key="11">
    <source>
        <dbReference type="Google" id="ProtNLM"/>
    </source>
</evidence>
<evidence type="ECO:0000259" key="6">
    <source>
        <dbReference type="PROSITE" id="PS50089"/>
    </source>
</evidence>
<dbReference type="GeneID" id="83208664"/>
<evidence type="ECO:0000256" key="4">
    <source>
        <dbReference type="PROSITE-ProRule" id="PRU00601"/>
    </source>
</evidence>
<dbReference type="InterPro" id="IPR037274">
    <property type="entry name" value="Znf_CHY_sf"/>
</dbReference>
<feature type="region of interest" description="Disordered" evidence="5">
    <location>
        <begin position="1"/>
        <end position="38"/>
    </location>
</feature>
<dbReference type="PANTHER" id="PTHR21319">
    <property type="entry name" value="RING FINGER AND CHY ZINC FINGER DOMAIN-CONTAINING PROTEIN 1"/>
    <property type="match status" value="1"/>
</dbReference>
<accession>A0AAD7Y3E3</accession>
<dbReference type="RefSeq" id="XP_058347981.1">
    <property type="nucleotide sequence ID" value="XM_058481343.1"/>
</dbReference>
<dbReference type="InterPro" id="IPR008913">
    <property type="entry name" value="Znf_CHY"/>
</dbReference>
<evidence type="ECO:0000313" key="10">
    <source>
        <dbReference type="Proteomes" id="UP001234581"/>
    </source>
</evidence>
<keyword evidence="10" id="KW-1185">Reference proteome</keyword>
<sequence>MGGVDTRLSAFHQTSSSSSLCRRSSSSSMSSSSSSDVDLRKRIREIYQDSSLDSQTKARKIQRLMTASASQASKPEPEAWMVDPHEKTYHDKGQKILGCVHYARKAKIQAACCNEIFPCRICHDESKDHPIVWHETKSMLCMLCNTLQSPAKVCGECNTEMARYYCDKCKLWDDQPNQSIFHCDECGICRTGNPEDYFHCATCNVCMTISMKDNHKCIERSLESDCPICGEYMFTSRTAIAFLPCGHCLHRSCYTAYSQTAYKCPTCLKSMTDMSHYFQFLDREVAQQPMPKEYSHYISRIFCNDCEMRSDTRYHFFHHKCTHCSSYNTIVLQTDKVA</sequence>
<dbReference type="PROSITE" id="PS51266">
    <property type="entry name" value="ZF_CHY"/>
    <property type="match status" value="1"/>
</dbReference>
<dbReference type="InterPro" id="IPR039512">
    <property type="entry name" value="RCHY1_zinc-ribbon"/>
</dbReference>
<keyword evidence="1" id="KW-0479">Metal-binding</keyword>
<dbReference type="PANTHER" id="PTHR21319:SF0">
    <property type="entry name" value="AND RING FINGER DOMAIN PROTEIN, PUTATIVE (AFU_ORTHOLOGUE AFUA_1G08900)-RELATED"/>
    <property type="match status" value="1"/>
</dbReference>
<organism evidence="9 10">
    <name type="scientific">Lichtheimia ornata</name>
    <dbReference type="NCBI Taxonomy" id="688661"/>
    <lineage>
        <taxon>Eukaryota</taxon>
        <taxon>Fungi</taxon>
        <taxon>Fungi incertae sedis</taxon>
        <taxon>Mucoromycota</taxon>
        <taxon>Mucoromycotina</taxon>
        <taxon>Mucoromycetes</taxon>
        <taxon>Mucorales</taxon>
        <taxon>Lichtheimiaceae</taxon>
        <taxon>Lichtheimia</taxon>
    </lineage>
</organism>
<dbReference type="InterPro" id="IPR001841">
    <property type="entry name" value="Znf_RING"/>
</dbReference>
<dbReference type="InterPro" id="IPR017921">
    <property type="entry name" value="Znf_CTCHY"/>
</dbReference>